<dbReference type="InterPro" id="IPR000182">
    <property type="entry name" value="GNAT_dom"/>
</dbReference>
<keyword evidence="3" id="KW-1185">Reference proteome</keyword>
<gene>
    <name evidence="2" type="ORF">NP439_05725</name>
</gene>
<dbReference type="EMBL" id="CP101914">
    <property type="protein sequence ID" value="UUI04175.1"/>
    <property type="molecule type" value="Genomic_DNA"/>
</dbReference>
<dbReference type="PANTHER" id="PTHR43792">
    <property type="entry name" value="GNAT FAMILY, PUTATIVE (AFU_ORTHOLOGUE AFUA_3G00765)-RELATED-RELATED"/>
    <property type="match status" value="1"/>
</dbReference>
<proteinExistence type="predicted"/>
<dbReference type="PANTHER" id="PTHR43792:SF9">
    <property type="entry name" value="RIBOSOMAL-PROTEIN-ALANINE ACETYLTRANSFERASE"/>
    <property type="match status" value="1"/>
</dbReference>
<accession>A0ABY5JUZ0</accession>
<dbReference type="Pfam" id="PF13302">
    <property type="entry name" value="Acetyltransf_3"/>
    <property type="match status" value="1"/>
</dbReference>
<dbReference type="Proteomes" id="UP001059773">
    <property type="component" value="Chromosome"/>
</dbReference>
<evidence type="ECO:0000313" key="2">
    <source>
        <dbReference type="EMBL" id="UUI04175.1"/>
    </source>
</evidence>
<organism evidence="2 3">
    <name type="scientific">Oceanobacillus jeddahense</name>
    <dbReference type="NCBI Taxonomy" id="1462527"/>
    <lineage>
        <taxon>Bacteria</taxon>
        <taxon>Bacillati</taxon>
        <taxon>Bacillota</taxon>
        <taxon>Bacilli</taxon>
        <taxon>Bacillales</taxon>
        <taxon>Bacillaceae</taxon>
        <taxon>Oceanobacillus</taxon>
    </lineage>
</organism>
<dbReference type="InterPro" id="IPR051531">
    <property type="entry name" value="N-acetyltransferase"/>
</dbReference>
<reference evidence="2" key="1">
    <citation type="submission" date="2022-07" db="EMBL/GenBank/DDBJ databases">
        <title>FELIX.</title>
        <authorList>
            <person name="Wan K.H."/>
            <person name="Park S."/>
            <person name="Lawrence Q."/>
            <person name="Eichenberger J.P."/>
            <person name="Booth B.W."/>
            <person name="Piaggio A.J."/>
            <person name="Chandler J.C."/>
            <person name="Franklin A.B."/>
            <person name="Celniker S.E."/>
        </authorList>
    </citation>
    <scope>NUCLEOTIDE SEQUENCE</scope>
    <source>
        <strain evidence="2">QA-1986 374</strain>
    </source>
</reference>
<evidence type="ECO:0000259" key="1">
    <source>
        <dbReference type="Pfam" id="PF13302"/>
    </source>
</evidence>
<protein>
    <submittedName>
        <fullName evidence="2">GNAT family N-acetyltransferase</fullName>
    </submittedName>
</protein>
<name>A0ABY5JUZ0_9BACI</name>
<dbReference type="InterPro" id="IPR016181">
    <property type="entry name" value="Acyl_CoA_acyltransferase"/>
</dbReference>
<dbReference type="SUPFAM" id="SSF55729">
    <property type="entry name" value="Acyl-CoA N-acyltransferases (Nat)"/>
    <property type="match status" value="1"/>
</dbReference>
<dbReference type="Gene3D" id="3.40.630.30">
    <property type="match status" value="1"/>
</dbReference>
<feature type="domain" description="N-acetyltransferase" evidence="1">
    <location>
        <begin position="14"/>
        <end position="107"/>
    </location>
</feature>
<sequence>MTLHKNFPNLETERLILRNVRDEDIDFIYQLFSNEKVCEFLYDEELFTTKNDAVEFINWNSEPEKRGYNRWVLVTKDNNHQQIGTCGYDYWDRTNNIAGIGYDLSRRSVRKTPASK</sequence>
<dbReference type="RefSeq" id="WP_256709141.1">
    <property type="nucleotide sequence ID" value="NZ_CP101914.1"/>
</dbReference>
<evidence type="ECO:0000313" key="3">
    <source>
        <dbReference type="Proteomes" id="UP001059773"/>
    </source>
</evidence>